<gene>
    <name evidence="2" type="ORF">SAMN05444354_101866</name>
</gene>
<feature type="compositionally biased region" description="Polar residues" evidence="1">
    <location>
        <begin position="137"/>
        <end position="149"/>
    </location>
</feature>
<feature type="compositionally biased region" description="Basic and acidic residues" evidence="1">
    <location>
        <begin position="270"/>
        <end position="280"/>
    </location>
</feature>
<dbReference type="OrthoDB" id="5523683at2"/>
<dbReference type="EMBL" id="FOAP01000001">
    <property type="protein sequence ID" value="SEK55403.1"/>
    <property type="molecule type" value="Genomic_DNA"/>
</dbReference>
<feature type="compositionally biased region" description="Low complexity" evidence="1">
    <location>
        <begin position="8"/>
        <end position="26"/>
    </location>
</feature>
<dbReference type="RefSeq" id="WP_075005041.1">
    <property type="nucleotide sequence ID" value="NZ_FOAP01000001.1"/>
</dbReference>
<evidence type="ECO:0000313" key="3">
    <source>
        <dbReference type="Proteomes" id="UP000182719"/>
    </source>
</evidence>
<accession>A0A1H7HYH2</accession>
<name>A0A1H7HYH2_STIAU</name>
<feature type="region of interest" description="Disordered" evidence="1">
    <location>
        <begin position="1"/>
        <end position="227"/>
    </location>
</feature>
<protein>
    <submittedName>
        <fullName evidence="2">Uncharacterized protein</fullName>
    </submittedName>
</protein>
<feature type="compositionally biased region" description="Basic and acidic residues" evidence="1">
    <location>
        <begin position="69"/>
        <end position="79"/>
    </location>
</feature>
<reference evidence="3" key="1">
    <citation type="submission" date="2016-10" db="EMBL/GenBank/DDBJ databases">
        <authorList>
            <person name="Varghese N."/>
            <person name="Submissions S."/>
        </authorList>
    </citation>
    <scope>NUCLEOTIDE SEQUENCE [LARGE SCALE GENOMIC DNA]</scope>
    <source>
        <strain evidence="3">DSM 17044</strain>
    </source>
</reference>
<organism evidence="2 3">
    <name type="scientific">Stigmatella aurantiaca</name>
    <dbReference type="NCBI Taxonomy" id="41"/>
    <lineage>
        <taxon>Bacteria</taxon>
        <taxon>Pseudomonadati</taxon>
        <taxon>Myxococcota</taxon>
        <taxon>Myxococcia</taxon>
        <taxon>Myxococcales</taxon>
        <taxon>Cystobacterineae</taxon>
        <taxon>Archangiaceae</taxon>
        <taxon>Stigmatella</taxon>
    </lineage>
</organism>
<sequence length="409" mass="44900">MGRLKGLSSKPSFSPSLSPSSQGPAPKRQRTSQGAQVPNLTPAAPNTPPRVQVRLDERHKFHQQTLDSPDTRKQHKNDYFEMDAAQFATLKNGGKRTGSNKAWDPATGKNYAYDKQSGQFFEFDKTKPGNKGAPLDPQQNAALKQSLDNGTLVDRSRPDRNSTSEPVRPGDVGPYEKNLRVRPNDPSSELKHVSGTPADWNTNRDHVPSGESLNKRNRLPGQAADAKTDAYKEGVTVAIPDDRAHKAHSLTYGSRQKYKDADPTGNRTTTRVDHDASHPASAFHRDSHHLLNTTQNQNLFNPGKDAATHQNRLDMTQPDSRLGLIGSYRYAGSVNTKINQNIGPGRGYDPSAPAEAFTPSATAPGAKRKYDKIDVTYQNVPNQTQGQVISNSLRDRLINEGFAQDVPTI</sequence>
<proteinExistence type="predicted"/>
<feature type="compositionally biased region" description="Basic and acidic residues" evidence="1">
    <location>
        <begin position="177"/>
        <end position="192"/>
    </location>
</feature>
<keyword evidence="3" id="KW-1185">Reference proteome</keyword>
<feature type="region of interest" description="Disordered" evidence="1">
    <location>
        <begin position="246"/>
        <end position="280"/>
    </location>
</feature>
<dbReference type="AlphaFoldDB" id="A0A1H7HYH2"/>
<evidence type="ECO:0000313" key="2">
    <source>
        <dbReference type="EMBL" id="SEK55403.1"/>
    </source>
</evidence>
<evidence type="ECO:0000256" key="1">
    <source>
        <dbReference type="SAM" id="MobiDB-lite"/>
    </source>
</evidence>
<dbReference type="Proteomes" id="UP000182719">
    <property type="component" value="Unassembled WGS sequence"/>
</dbReference>